<evidence type="ECO:0000313" key="3">
    <source>
        <dbReference type="RefSeq" id="XP_026084907.1"/>
    </source>
</evidence>
<keyword evidence="1" id="KW-0812">Transmembrane</keyword>
<reference evidence="3" key="1">
    <citation type="submission" date="2025-08" db="UniProtKB">
        <authorList>
            <consortium name="RefSeq"/>
        </authorList>
    </citation>
    <scope>IDENTIFICATION</scope>
    <source>
        <strain evidence="3">Wakin</strain>
        <tissue evidence="3">Muscle</tissue>
    </source>
</reference>
<accession>A0A6P6LML2</accession>
<proteinExistence type="predicted"/>
<feature type="transmembrane region" description="Helical" evidence="1">
    <location>
        <begin position="208"/>
        <end position="230"/>
    </location>
</feature>
<keyword evidence="1" id="KW-0472">Membrane</keyword>
<sequence>MFALPVNFSRHSLCKSSSCMNFIPHAVASFKLCPLKYHVLSEFIAPLSQPHSASSFPHLAAGMVRSSTAMRPTPFSVFMFAIITLTGYSQVSGKNEECPAEQETSCESLRTTEGFTYPVPLNIPTGDCEYSWHLVNGTCVAHSDGKKLRPVVAMTSQNVTVSACEDLQWQLHCDDIQFHCTINYTVTGLERTQDGNHNDYISAGLPGWGTALIGTVIGIGMVVGLIAVWFHHRNKSRGYRSGS</sequence>
<keyword evidence="2" id="KW-1185">Reference proteome</keyword>
<dbReference type="Proteomes" id="UP000515129">
    <property type="component" value="Chromosome 41"/>
</dbReference>
<protein>
    <submittedName>
        <fullName evidence="3">Uncharacterized protein LOC113060220</fullName>
    </submittedName>
</protein>
<dbReference type="RefSeq" id="XP_026084907.1">
    <property type="nucleotide sequence ID" value="XM_026229122.1"/>
</dbReference>
<dbReference type="AlphaFoldDB" id="A0A6P6LML2"/>
<name>A0A6P6LML2_CARAU</name>
<organism evidence="2 3">
    <name type="scientific">Carassius auratus</name>
    <name type="common">Goldfish</name>
    <dbReference type="NCBI Taxonomy" id="7957"/>
    <lineage>
        <taxon>Eukaryota</taxon>
        <taxon>Metazoa</taxon>
        <taxon>Chordata</taxon>
        <taxon>Craniata</taxon>
        <taxon>Vertebrata</taxon>
        <taxon>Euteleostomi</taxon>
        <taxon>Actinopterygii</taxon>
        <taxon>Neopterygii</taxon>
        <taxon>Teleostei</taxon>
        <taxon>Ostariophysi</taxon>
        <taxon>Cypriniformes</taxon>
        <taxon>Cyprinidae</taxon>
        <taxon>Cyprininae</taxon>
        <taxon>Carassius</taxon>
    </lineage>
</organism>
<keyword evidence="1" id="KW-1133">Transmembrane helix</keyword>
<gene>
    <name evidence="3" type="primary">LOC113060220</name>
</gene>
<dbReference type="KEGG" id="caua:113060220"/>
<evidence type="ECO:0000256" key="1">
    <source>
        <dbReference type="SAM" id="Phobius"/>
    </source>
</evidence>
<dbReference type="GeneID" id="113060220"/>
<evidence type="ECO:0000313" key="2">
    <source>
        <dbReference type="Proteomes" id="UP000515129"/>
    </source>
</evidence>